<dbReference type="RefSeq" id="WP_126553898.1">
    <property type="nucleotide sequence ID" value="NZ_BIFS01000001.1"/>
</dbReference>
<dbReference type="PANTHER" id="PTHR30055:SF234">
    <property type="entry name" value="HTH-TYPE TRANSCRIPTIONAL REGULATOR BETI"/>
    <property type="match status" value="1"/>
</dbReference>
<dbReference type="Gene3D" id="1.10.10.60">
    <property type="entry name" value="Homeodomain-like"/>
    <property type="match status" value="1"/>
</dbReference>
<dbReference type="InterPro" id="IPR009057">
    <property type="entry name" value="Homeodomain-like_sf"/>
</dbReference>
<dbReference type="InterPro" id="IPR001647">
    <property type="entry name" value="HTH_TetR"/>
</dbReference>
<evidence type="ECO:0000256" key="1">
    <source>
        <dbReference type="ARBA" id="ARBA00023015"/>
    </source>
</evidence>
<reference evidence="7" key="1">
    <citation type="submission" date="2018-12" db="EMBL/GenBank/DDBJ databases">
        <title>Tengunoibacter tsumagoiensis gen. nov., sp. nov., Dictyobacter kobayashii sp. nov., D. alpinus sp. nov., and D. joshuensis sp. nov. and description of Dictyobacteraceae fam. nov. within the order Ktedonobacterales isolated from Tengu-no-mugimeshi.</title>
        <authorList>
            <person name="Wang C.M."/>
            <person name="Zheng Y."/>
            <person name="Sakai Y."/>
            <person name="Toyoda A."/>
            <person name="Minakuchi Y."/>
            <person name="Abe K."/>
            <person name="Yokota A."/>
            <person name="Yabe S."/>
        </authorList>
    </citation>
    <scope>NUCLEOTIDE SEQUENCE [LARGE SCALE GENOMIC DNA]</scope>
    <source>
        <strain evidence="7">Uno11</strain>
    </source>
</reference>
<keyword evidence="1" id="KW-0805">Transcription regulation</keyword>
<evidence type="ECO:0000256" key="3">
    <source>
        <dbReference type="ARBA" id="ARBA00023163"/>
    </source>
</evidence>
<accession>A0A402AS34</accession>
<dbReference type="PROSITE" id="PS50977">
    <property type="entry name" value="HTH_TETR_2"/>
    <property type="match status" value="1"/>
</dbReference>
<dbReference type="SUPFAM" id="SSF46689">
    <property type="entry name" value="Homeodomain-like"/>
    <property type="match status" value="1"/>
</dbReference>
<dbReference type="AlphaFoldDB" id="A0A402AS34"/>
<dbReference type="OrthoDB" id="9809772at2"/>
<keyword evidence="7" id="KW-1185">Reference proteome</keyword>
<dbReference type="PRINTS" id="PR00455">
    <property type="entry name" value="HTHTETR"/>
</dbReference>
<evidence type="ECO:0000313" key="6">
    <source>
        <dbReference type="EMBL" id="GCE21918.1"/>
    </source>
</evidence>
<evidence type="ECO:0000259" key="5">
    <source>
        <dbReference type="PROSITE" id="PS50977"/>
    </source>
</evidence>
<evidence type="ECO:0000256" key="2">
    <source>
        <dbReference type="ARBA" id="ARBA00023125"/>
    </source>
</evidence>
<keyword evidence="3" id="KW-0804">Transcription</keyword>
<dbReference type="GO" id="GO:0000976">
    <property type="term" value="F:transcription cis-regulatory region binding"/>
    <property type="evidence" value="ECO:0007669"/>
    <property type="project" value="TreeGrafter"/>
</dbReference>
<gene>
    <name evidence="6" type="ORF">KDK_57180</name>
</gene>
<proteinExistence type="predicted"/>
<keyword evidence="2 4" id="KW-0238">DNA-binding</keyword>
<feature type="domain" description="HTH tetR-type" evidence="5">
    <location>
        <begin position="8"/>
        <end position="60"/>
    </location>
</feature>
<feature type="DNA-binding region" description="H-T-H motif" evidence="4">
    <location>
        <begin position="31"/>
        <end position="50"/>
    </location>
</feature>
<name>A0A402AS34_9CHLR</name>
<evidence type="ECO:0000256" key="4">
    <source>
        <dbReference type="PROSITE-ProRule" id="PRU00335"/>
    </source>
</evidence>
<dbReference type="EMBL" id="BIFS01000001">
    <property type="protein sequence ID" value="GCE21918.1"/>
    <property type="molecule type" value="Genomic_DNA"/>
</dbReference>
<organism evidence="6 7">
    <name type="scientific">Dictyobacter kobayashii</name>
    <dbReference type="NCBI Taxonomy" id="2014872"/>
    <lineage>
        <taxon>Bacteria</taxon>
        <taxon>Bacillati</taxon>
        <taxon>Chloroflexota</taxon>
        <taxon>Ktedonobacteria</taxon>
        <taxon>Ktedonobacterales</taxon>
        <taxon>Dictyobacteraceae</taxon>
        <taxon>Dictyobacter</taxon>
    </lineage>
</organism>
<dbReference type="Pfam" id="PF00440">
    <property type="entry name" value="TetR_N"/>
    <property type="match status" value="1"/>
</dbReference>
<protein>
    <recommendedName>
        <fullName evidence="5">HTH tetR-type domain-containing protein</fullName>
    </recommendedName>
</protein>
<sequence length="60" mass="6731">MQDKESRSVARERVLDAAELLFARQGYASVTLRAIAAQVGIHHTSLYHHVPGAKRSCLWK</sequence>
<evidence type="ECO:0000313" key="7">
    <source>
        <dbReference type="Proteomes" id="UP000287188"/>
    </source>
</evidence>
<dbReference type="InterPro" id="IPR050109">
    <property type="entry name" value="HTH-type_TetR-like_transc_reg"/>
</dbReference>
<dbReference type="PANTHER" id="PTHR30055">
    <property type="entry name" value="HTH-TYPE TRANSCRIPTIONAL REGULATOR RUTR"/>
    <property type="match status" value="1"/>
</dbReference>
<dbReference type="Proteomes" id="UP000287188">
    <property type="component" value="Unassembled WGS sequence"/>
</dbReference>
<dbReference type="GO" id="GO:0003700">
    <property type="term" value="F:DNA-binding transcription factor activity"/>
    <property type="evidence" value="ECO:0007669"/>
    <property type="project" value="TreeGrafter"/>
</dbReference>
<comment type="caution">
    <text evidence="6">The sequence shown here is derived from an EMBL/GenBank/DDBJ whole genome shotgun (WGS) entry which is preliminary data.</text>
</comment>